<dbReference type="CDD" id="cd00170">
    <property type="entry name" value="SEC14"/>
    <property type="match status" value="1"/>
</dbReference>
<feature type="domain" description="CRAL-TRIO" evidence="1">
    <location>
        <begin position="81"/>
        <end position="239"/>
    </location>
</feature>
<evidence type="ECO:0000313" key="2">
    <source>
        <dbReference type="EMBL" id="CAG9805238.1"/>
    </source>
</evidence>
<dbReference type="PRINTS" id="PR00180">
    <property type="entry name" value="CRETINALDHBP"/>
</dbReference>
<reference evidence="2" key="2">
    <citation type="submission" date="2022-10" db="EMBL/GenBank/DDBJ databases">
        <authorList>
            <consortium name="ENA_rothamsted_submissions"/>
            <consortium name="culmorum"/>
            <person name="King R."/>
        </authorList>
    </citation>
    <scope>NUCLEOTIDE SEQUENCE</scope>
</reference>
<dbReference type="SUPFAM" id="SSF52087">
    <property type="entry name" value="CRAL/TRIO domain"/>
    <property type="match status" value="1"/>
</dbReference>
<proteinExistence type="predicted"/>
<dbReference type="EMBL" id="OU895878">
    <property type="protein sequence ID" value="CAG9805238.1"/>
    <property type="molecule type" value="Genomic_DNA"/>
</dbReference>
<sequence length="279" mass="32790">MTQDIFNNDALIEQSLVLFKNWLAKHPFVKYNGKDNIDEILLFFLRVRKFAMDRAYECFEQSLIFIKSHPEWYENPGPKDYEFTTNQSSPLMFVRNKDAHGRAIWIYRLKNFKNFDKNEFFPNIFLTPLFVVFEKETQINGLVIIIDFRDMDLSSFKKLPMSCIYDCFKLSKNSSVRTKQFNLIGMPSFFKPVFEFGKSFTSAKILTRINLLQNTEELSKVMDVSILPKDYGGSANELLDCKTFETGINFVKTFQKLEVDFNKIQEFEGVGSFRKLEID</sequence>
<dbReference type="PANTHER" id="PTHR10174:SF208">
    <property type="entry name" value="CRAL-TRIO DOMAIN-CONTAINING PROTEIN DDB_G0278031"/>
    <property type="match status" value="1"/>
</dbReference>
<name>A0A9N9WTA8_9DIPT</name>
<dbReference type="AlphaFoldDB" id="A0A9N9WTA8"/>
<accession>A0A9N9WTA8</accession>
<dbReference type="InterPro" id="IPR036865">
    <property type="entry name" value="CRAL-TRIO_dom_sf"/>
</dbReference>
<dbReference type="PANTHER" id="PTHR10174">
    <property type="entry name" value="ALPHA-TOCOPHEROL TRANSFER PROTEIN-RELATED"/>
    <property type="match status" value="1"/>
</dbReference>
<evidence type="ECO:0000313" key="3">
    <source>
        <dbReference type="Proteomes" id="UP001153620"/>
    </source>
</evidence>
<dbReference type="PROSITE" id="PS50191">
    <property type="entry name" value="CRAL_TRIO"/>
    <property type="match status" value="1"/>
</dbReference>
<dbReference type="OrthoDB" id="6682367at2759"/>
<organism evidence="2 3">
    <name type="scientific">Chironomus riparius</name>
    <dbReference type="NCBI Taxonomy" id="315576"/>
    <lineage>
        <taxon>Eukaryota</taxon>
        <taxon>Metazoa</taxon>
        <taxon>Ecdysozoa</taxon>
        <taxon>Arthropoda</taxon>
        <taxon>Hexapoda</taxon>
        <taxon>Insecta</taxon>
        <taxon>Pterygota</taxon>
        <taxon>Neoptera</taxon>
        <taxon>Endopterygota</taxon>
        <taxon>Diptera</taxon>
        <taxon>Nematocera</taxon>
        <taxon>Chironomoidea</taxon>
        <taxon>Chironomidae</taxon>
        <taxon>Chironominae</taxon>
        <taxon>Chironomus</taxon>
    </lineage>
</organism>
<dbReference type="Proteomes" id="UP001153620">
    <property type="component" value="Chromosome 2"/>
</dbReference>
<keyword evidence="3" id="KW-1185">Reference proteome</keyword>
<dbReference type="Gene3D" id="1.20.5.1200">
    <property type="entry name" value="Alpha-tocopherol transfer"/>
    <property type="match status" value="1"/>
</dbReference>
<dbReference type="SMART" id="SM00516">
    <property type="entry name" value="SEC14"/>
    <property type="match status" value="1"/>
</dbReference>
<protein>
    <recommendedName>
        <fullName evidence="1">CRAL-TRIO domain-containing protein</fullName>
    </recommendedName>
</protein>
<dbReference type="InterPro" id="IPR036273">
    <property type="entry name" value="CRAL/TRIO_N_dom_sf"/>
</dbReference>
<dbReference type="GO" id="GO:0016020">
    <property type="term" value="C:membrane"/>
    <property type="evidence" value="ECO:0007669"/>
    <property type="project" value="TreeGrafter"/>
</dbReference>
<evidence type="ECO:0000259" key="1">
    <source>
        <dbReference type="PROSITE" id="PS50191"/>
    </source>
</evidence>
<reference evidence="2" key="1">
    <citation type="submission" date="2022-01" db="EMBL/GenBank/DDBJ databases">
        <authorList>
            <person name="King R."/>
        </authorList>
    </citation>
    <scope>NUCLEOTIDE SEQUENCE</scope>
</reference>
<dbReference type="InterPro" id="IPR001251">
    <property type="entry name" value="CRAL-TRIO_dom"/>
</dbReference>
<dbReference type="Gene3D" id="1.10.8.20">
    <property type="entry name" value="N-terminal domain of phosphatidylinositol transfer protein sec14p"/>
    <property type="match status" value="1"/>
</dbReference>
<dbReference type="Pfam" id="PF00650">
    <property type="entry name" value="CRAL_TRIO"/>
    <property type="match status" value="1"/>
</dbReference>
<dbReference type="Gene3D" id="3.40.525.10">
    <property type="entry name" value="CRAL-TRIO lipid binding domain"/>
    <property type="match status" value="1"/>
</dbReference>
<gene>
    <name evidence="2" type="ORF">CHIRRI_LOCUS8113</name>
</gene>
<dbReference type="GO" id="GO:1902936">
    <property type="term" value="F:phosphatidylinositol bisphosphate binding"/>
    <property type="evidence" value="ECO:0007669"/>
    <property type="project" value="TreeGrafter"/>
</dbReference>
<dbReference type="SUPFAM" id="SSF46938">
    <property type="entry name" value="CRAL/TRIO N-terminal domain"/>
    <property type="match status" value="1"/>
</dbReference>